<dbReference type="Pfam" id="PF00436">
    <property type="entry name" value="SSB"/>
    <property type="match status" value="1"/>
</dbReference>
<dbReference type="NCBIfam" id="TIGR00621">
    <property type="entry name" value="ssb"/>
    <property type="match status" value="1"/>
</dbReference>
<dbReference type="InterPro" id="IPR000424">
    <property type="entry name" value="Primosome_PriB/ssb"/>
</dbReference>
<evidence type="ECO:0000256" key="1">
    <source>
        <dbReference type="ARBA" id="ARBA00023125"/>
    </source>
</evidence>
<dbReference type="InterPro" id="IPR012340">
    <property type="entry name" value="NA-bd_OB-fold"/>
</dbReference>
<dbReference type="EMBL" id="VEWN01000013">
    <property type="protein sequence ID" value="KAA1053885.1"/>
    <property type="molecule type" value="Genomic_DNA"/>
</dbReference>
<dbReference type="SUPFAM" id="SSF50249">
    <property type="entry name" value="Nucleic acid-binding proteins"/>
    <property type="match status" value="1"/>
</dbReference>
<gene>
    <name evidence="6" type="ORF">FH063_002467</name>
</gene>
<evidence type="ECO:0000256" key="5">
    <source>
        <dbReference type="SAM" id="MobiDB-lite"/>
    </source>
</evidence>
<evidence type="ECO:0000256" key="4">
    <source>
        <dbReference type="RuleBase" id="RU000524"/>
    </source>
</evidence>
<evidence type="ECO:0000313" key="7">
    <source>
        <dbReference type="Proteomes" id="UP000325333"/>
    </source>
</evidence>
<dbReference type="AlphaFoldDB" id="A0A5B0KPK0"/>
<name>A0A5B0KPK0_9PROT</name>
<feature type="region of interest" description="Disordered" evidence="5">
    <location>
        <begin position="99"/>
        <end position="177"/>
    </location>
</feature>
<dbReference type="PROSITE" id="PS50935">
    <property type="entry name" value="SSB"/>
    <property type="match status" value="1"/>
</dbReference>
<evidence type="ECO:0000256" key="3">
    <source>
        <dbReference type="PROSITE-ProRule" id="PRU00252"/>
    </source>
</evidence>
<sequence length="177" mass="18769">MNIWHFNGRLGRDAELRSTQSGDKVLSFAVANDVGYGDSKTTQWVDCSIWGRRAEALAPVLKKGREVSVAGEVTLREFERRDGTTDKALTVRVLELDLHGGQSQGQGREADNGAGNGRSNGSTNTGRNSGDSGPQGGSNRQGARDRQSGQARSGSQNPPPRGQGDAATGDGWSDIPF</sequence>
<dbReference type="GO" id="GO:0006310">
    <property type="term" value="P:DNA recombination"/>
    <property type="evidence" value="ECO:0007669"/>
    <property type="project" value="UniProtKB-KW"/>
</dbReference>
<dbReference type="RefSeq" id="WP_149650993.1">
    <property type="nucleotide sequence ID" value="NZ_VEWN01000013.1"/>
</dbReference>
<evidence type="ECO:0000313" key="6">
    <source>
        <dbReference type="EMBL" id="KAA1053885.1"/>
    </source>
</evidence>
<dbReference type="CDD" id="cd04496">
    <property type="entry name" value="SSB_OBF"/>
    <property type="match status" value="1"/>
</dbReference>
<accession>A0A5B0KPK0</accession>
<dbReference type="GO" id="GO:0006260">
    <property type="term" value="P:DNA replication"/>
    <property type="evidence" value="ECO:0007669"/>
    <property type="project" value="InterPro"/>
</dbReference>
<evidence type="ECO:0000256" key="2">
    <source>
        <dbReference type="ARBA" id="ARBA00023172"/>
    </source>
</evidence>
<dbReference type="InterPro" id="IPR011344">
    <property type="entry name" value="ssDNA-bd"/>
</dbReference>
<dbReference type="GO" id="GO:0003697">
    <property type="term" value="F:single-stranded DNA binding"/>
    <property type="evidence" value="ECO:0007669"/>
    <property type="project" value="InterPro"/>
</dbReference>
<keyword evidence="1 3" id="KW-0238">DNA-binding</keyword>
<organism evidence="6 7">
    <name type="scientific">Azospirillum argentinense</name>
    <dbReference type="NCBI Taxonomy" id="2970906"/>
    <lineage>
        <taxon>Bacteria</taxon>
        <taxon>Pseudomonadati</taxon>
        <taxon>Pseudomonadota</taxon>
        <taxon>Alphaproteobacteria</taxon>
        <taxon>Rhodospirillales</taxon>
        <taxon>Azospirillaceae</taxon>
        <taxon>Azospirillum</taxon>
    </lineage>
</organism>
<reference evidence="6 7" key="1">
    <citation type="submission" date="2019-07" db="EMBL/GenBank/DDBJ databases">
        <title>Genome sequencing of the stress-tolerant strain Azospirillum brasilense Az19.</title>
        <authorList>
            <person name="Maroniche G.A."/>
            <person name="Garcia J.E."/>
            <person name="Pagnussat L."/>
            <person name="Amenta M."/>
            <person name="Creus C.M."/>
        </authorList>
    </citation>
    <scope>NUCLEOTIDE SEQUENCE [LARGE SCALE GENOMIC DNA]</scope>
    <source>
        <strain evidence="6 7">Az19</strain>
    </source>
</reference>
<comment type="caution">
    <text evidence="6">The sequence shown here is derived from an EMBL/GenBank/DDBJ whole genome shotgun (WGS) entry which is preliminary data.</text>
</comment>
<dbReference type="Proteomes" id="UP000325333">
    <property type="component" value="Unassembled WGS sequence"/>
</dbReference>
<feature type="compositionally biased region" description="Low complexity" evidence="5">
    <location>
        <begin position="117"/>
        <end position="132"/>
    </location>
</feature>
<proteinExistence type="predicted"/>
<protein>
    <recommendedName>
        <fullName evidence="4">Single-stranded DNA-binding protein</fullName>
    </recommendedName>
</protein>
<dbReference type="Gene3D" id="2.40.50.140">
    <property type="entry name" value="Nucleic acid-binding proteins"/>
    <property type="match status" value="1"/>
</dbReference>
<keyword evidence="2" id="KW-0233">DNA recombination</keyword>